<comment type="similarity">
    <text evidence="1">Belongs to the EIF1AD family.</text>
</comment>
<dbReference type="GO" id="GO:0003743">
    <property type="term" value="F:translation initiation factor activity"/>
    <property type="evidence" value="ECO:0007669"/>
    <property type="project" value="UniProtKB-UniRule"/>
</dbReference>
<evidence type="ECO:0000256" key="2">
    <source>
        <dbReference type="ARBA" id="ARBA00022884"/>
    </source>
</evidence>
<feature type="compositionally biased region" description="Acidic residues" evidence="4">
    <location>
        <begin position="146"/>
        <end position="165"/>
    </location>
</feature>
<feature type="domain" description="S1-like" evidence="5">
    <location>
        <begin position="9"/>
        <end position="85"/>
    </location>
</feature>
<dbReference type="SUPFAM" id="SSF50249">
    <property type="entry name" value="Nucleic acid-binding proteins"/>
    <property type="match status" value="1"/>
</dbReference>
<dbReference type="Gene3D" id="2.40.50.140">
    <property type="entry name" value="Nucleic acid-binding proteins"/>
    <property type="match status" value="1"/>
</dbReference>
<evidence type="ECO:0000313" key="7">
    <source>
        <dbReference type="Proteomes" id="UP000654370"/>
    </source>
</evidence>
<name>A0A8H7Q1I7_MORIS</name>
<proteinExistence type="inferred from homology"/>
<dbReference type="OrthoDB" id="1738325at2759"/>
<evidence type="ECO:0000259" key="5">
    <source>
        <dbReference type="PROSITE" id="PS50832"/>
    </source>
</evidence>
<keyword evidence="7" id="KW-1185">Reference proteome</keyword>
<protein>
    <recommendedName>
        <fullName evidence="5">S1-like domain-containing protein</fullName>
    </recommendedName>
</protein>
<feature type="compositionally biased region" description="Acidic residues" evidence="4">
    <location>
        <begin position="127"/>
        <end position="136"/>
    </location>
</feature>
<keyword evidence="2" id="KW-0694">RNA-binding</keyword>
<keyword evidence="3" id="KW-0396">Initiation factor</keyword>
<dbReference type="InterPro" id="IPR039294">
    <property type="entry name" value="EIF1AD"/>
</dbReference>
<dbReference type="InterPro" id="IPR012340">
    <property type="entry name" value="NA-bd_OB-fold"/>
</dbReference>
<dbReference type="PROSITE" id="PS50832">
    <property type="entry name" value="S1_IF1_TYPE"/>
    <property type="match status" value="1"/>
</dbReference>
<dbReference type="InterPro" id="IPR006196">
    <property type="entry name" value="RNA-binding_domain_S1_IF1"/>
</dbReference>
<dbReference type="InterPro" id="IPR001253">
    <property type="entry name" value="TIF_eIF-1A"/>
</dbReference>
<evidence type="ECO:0000256" key="4">
    <source>
        <dbReference type="SAM" id="MobiDB-lite"/>
    </source>
</evidence>
<dbReference type="SMART" id="SM00652">
    <property type="entry name" value="eIF1a"/>
    <property type="match status" value="1"/>
</dbReference>
<dbReference type="GO" id="GO:0005634">
    <property type="term" value="C:nucleus"/>
    <property type="evidence" value="ECO:0007669"/>
    <property type="project" value="TreeGrafter"/>
</dbReference>
<comment type="caution">
    <text evidence="6">The sequence shown here is derived from an EMBL/GenBank/DDBJ whole genome shotgun (WGS) entry which is preliminary data.</text>
</comment>
<accession>A0A8H7Q1I7</accession>
<keyword evidence="3" id="KW-0648">Protein biosynthesis</keyword>
<organism evidence="6 7">
    <name type="scientific">Mortierella isabellina</name>
    <name type="common">Filamentous fungus</name>
    <name type="synonym">Umbelopsis isabellina</name>
    <dbReference type="NCBI Taxonomy" id="91625"/>
    <lineage>
        <taxon>Eukaryota</taxon>
        <taxon>Fungi</taxon>
        <taxon>Fungi incertae sedis</taxon>
        <taxon>Mucoromycota</taxon>
        <taxon>Mucoromycotina</taxon>
        <taxon>Umbelopsidomycetes</taxon>
        <taxon>Umbelopsidales</taxon>
        <taxon>Umbelopsidaceae</taxon>
        <taxon>Umbelopsis</taxon>
    </lineage>
</organism>
<evidence type="ECO:0000256" key="3">
    <source>
        <dbReference type="PROSITE-ProRule" id="PRU00181"/>
    </source>
</evidence>
<evidence type="ECO:0000313" key="6">
    <source>
        <dbReference type="EMBL" id="KAG2183349.1"/>
    </source>
</evidence>
<dbReference type="Pfam" id="PF01176">
    <property type="entry name" value="eIF-1a"/>
    <property type="match status" value="1"/>
</dbReference>
<dbReference type="PANTHER" id="PTHR21641:SF0">
    <property type="entry name" value="RNA-BINDING PROTEIN EIF1AD-RELATED"/>
    <property type="match status" value="1"/>
</dbReference>
<dbReference type="EMBL" id="JAEPQZ010000003">
    <property type="protein sequence ID" value="KAG2183349.1"/>
    <property type="molecule type" value="Genomic_DNA"/>
</dbReference>
<sequence length="165" mass="18417">MGKKQTTRDAESTPELTDNQLIARVLGPRGKNMHEVQFADGRISLAILPPRFRNLIWVKRGHYVIVDPKATTTEKLGGEIVHVLFPEHVKDLKSQGKWQVVFGNALITIVAQSNVKKDSSADKEDGSDSSDNDDDLFVNNNRPVLEETESEDDSDEESEEEGEQS</sequence>
<reference evidence="6" key="1">
    <citation type="submission" date="2020-12" db="EMBL/GenBank/DDBJ databases">
        <title>Metabolic potential, ecology and presence of endohyphal bacteria is reflected in genomic diversity of Mucoromycotina.</title>
        <authorList>
            <person name="Muszewska A."/>
            <person name="Okrasinska A."/>
            <person name="Steczkiewicz K."/>
            <person name="Drgas O."/>
            <person name="Orlowska M."/>
            <person name="Perlinska-Lenart U."/>
            <person name="Aleksandrzak-Piekarczyk T."/>
            <person name="Szatraj K."/>
            <person name="Zielenkiewicz U."/>
            <person name="Pilsyk S."/>
            <person name="Malc E."/>
            <person name="Mieczkowski P."/>
            <person name="Kruszewska J.S."/>
            <person name="Biernat P."/>
            <person name="Pawlowska J."/>
        </authorList>
    </citation>
    <scope>NUCLEOTIDE SEQUENCE</scope>
    <source>
        <strain evidence="6">WA0000067209</strain>
    </source>
</reference>
<dbReference type="GO" id="GO:0003723">
    <property type="term" value="F:RNA binding"/>
    <property type="evidence" value="ECO:0007669"/>
    <property type="project" value="UniProtKB-KW"/>
</dbReference>
<dbReference type="AlphaFoldDB" id="A0A8H7Q1I7"/>
<gene>
    <name evidence="6" type="ORF">INT43_006354</name>
</gene>
<dbReference type="Proteomes" id="UP000654370">
    <property type="component" value="Unassembled WGS sequence"/>
</dbReference>
<dbReference type="PANTHER" id="PTHR21641">
    <property type="entry name" value="TRANSLATION INITIATION FACTOR-RELATED"/>
    <property type="match status" value="1"/>
</dbReference>
<feature type="compositionally biased region" description="Basic and acidic residues" evidence="4">
    <location>
        <begin position="115"/>
        <end position="126"/>
    </location>
</feature>
<feature type="region of interest" description="Disordered" evidence="4">
    <location>
        <begin position="114"/>
        <end position="165"/>
    </location>
</feature>
<evidence type="ECO:0000256" key="1">
    <source>
        <dbReference type="ARBA" id="ARBA00007340"/>
    </source>
</evidence>